<feature type="transmembrane region" description="Helical" evidence="1">
    <location>
        <begin position="301"/>
        <end position="321"/>
    </location>
</feature>
<dbReference type="Gene3D" id="1.20.1250.20">
    <property type="entry name" value="MFS general substrate transporter like domains"/>
    <property type="match status" value="1"/>
</dbReference>
<keyword evidence="1" id="KW-0812">Transmembrane</keyword>
<name>A0AAD1KS98_9ACTN</name>
<feature type="transmembrane region" description="Helical" evidence="1">
    <location>
        <begin position="358"/>
        <end position="377"/>
    </location>
</feature>
<feature type="transmembrane region" description="Helical" evidence="1">
    <location>
        <begin position="166"/>
        <end position="199"/>
    </location>
</feature>
<keyword evidence="1" id="KW-0472">Membrane</keyword>
<organism evidence="2 3">
    <name type="scientific">Cutibacterium modestum</name>
    <dbReference type="NCBI Taxonomy" id="2559073"/>
    <lineage>
        <taxon>Bacteria</taxon>
        <taxon>Bacillati</taxon>
        <taxon>Actinomycetota</taxon>
        <taxon>Actinomycetes</taxon>
        <taxon>Propionibacteriales</taxon>
        <taxon>Propionibacteriaceae</taxon>
        <taxon>Cutibacterium</taxon>
    </lineage>
</organism>
<dbReference type="SUPFAM" id="SSF103473">
    <property type="entry name" value="MFS general substrate transporter"/>
    <property type="match status" value="1"/>
</dbReference>
<feature type="transmembrane region" description="Helical" evidence="1">
    <location>
        <begin position="327"/>
        <end position="346"/>
    </location>
</feature>
<gene>
    <name evidence="2" type="ORF">KB1_20910</name>
</gene>
<dbReference type="Pfam" id="PF07690">
    <property type="entry name" value="MFS_1"/>
    <property type="match status" value="1"/>
</dbReference>
<feature type="transmembrane region" description="Helical" evidence="1">
    <location>
        <begin position="231"/>
        <end position="251"/>
    </location>
</feature>
<dbReference type="InterPro" id="IPR036259">
    <property type="entry name" value="MFS_trans_sf"/>
</dbReference>
<accession>A0AAD1KS98</accession>
<dbReference type="AlphaFoldDB" id="A0AAD1KS98"/>
<evidence type="ECO:0000313" key="3">
    <source>
        <dbReference type="Proteomes" id="UP000825072"/>
    </source>
</evidence>
<protein>
    <submittedName>
        <fullName evidence="2">MFS transporter</fullName>
    </submittedName>
</protein>
<dbReference type="InterPro" id="IPR011701">
    <property type="entry name" value="MFS"/>
</dbReference>
<proteinExistence type="predicted"/>
<sequence length="416" mass="41571">MPSGSVSYRTLFSLPGGTFVTVSALARLPLAMSQLGTLLLVSSPQVSGRLAPGGLAAGMVALAIAIGSPLFGALTDRHGQRIVLLVQSLVGGAALIAEGLAATMGAAWPVVAAIGGLAGFFLPQIGTMARVRWRAMSAANPTMGAGILETSFAWEGAIDEASFALGPAAIGVLAVLAGPVPGLLVAGAMLLVLGSWFALDPTSKLVPGHHLADDSGQLGGSRQDHHAPGPLFTAGVVATNVGMVFMGIVFGSVQTGTTSLATQAGRPGLAGIFHALLSVGSAVAGLALPRLAHRLDLAARWRLFAAGLAVFAAPLLLIGHLGPLVPVLIILGMAAAPYMITLFSVAESSASAGRIGTVMTLLAAMNSLGYAFGTTLAGRLADWGGPTPAYGVTVGVGVAATLLALPVARRVAPVRA</sequence>
<dbReference type="PANTHER" id="PTHR23542">
    <property type="match status" value="1"/>
</dbReference>
<reference evidence="2" key="1">
    <citation type="submission" date="2021-06" db="EMBL/GenBank/DDBJ databases">
        <title>Genome sequence of Cutibacterium modestum strain KB17-24694.</title>
        <authorList>
            <person name="Dekio I."/>
            <person name="Asahina A."/>
            <person name="Nishida M."/>
        </authorList>
    </citation>
    <scope>NUCLEOTIDE SEQUENCE</scope>
    <source>
        <strain evidence="2">KB17-24694</strain>
    </source>
</reference>
<dbReference type="EMBL" id="AP024747">
    <property type="protein sequence ID" value="BCY26101.1"/>
    <property type="molecule type" value="Genomic_DNA"/>
</dbReference>
<evidence type="ECO:0000256" key="1">
    <source>
        <dbReference type="SAM" id="Phobius"/>
    </source>
</evidence>
<keyword evidence="1" id="KW-1133">Transmembrane helix</keyword>
<dbReference type="GO" id="GO:0022857">
    <property type="term" value="F:transmembrane transporter activity"/>
    <property type="evidence" value="ECO:0007669"/>
    <property type="project" value="InterPro"/>
</dbReference>
<feature type="transmembrane region" description="Helical" evidence="1">
    <location>
        <begin position="50"/>
        <end position="75"/>
    </location>
</feature>
<evidence type="ECO:0000313" key="2">
    <source>
        <dbReference type="EMBL" id="BCY26101.1"/>
    </source>
</evidence>
<feature type="transmembrane region" description="Helical" evidence="1">
    <location>
        <begin position="12"/>
        <end position="30"/>
    </location>
</feature>
<dbReference type="Proteomes" id="UP000825072">
    <property type="component" value="Chromosome 1"/>
</dbReference>
<feature type="transmembrane region" description="Helical" evidence="1">
    <location>
        <begin position="106"/>
        <end position="123"/>
    </location>
</feature>
<dbReference type="RefSeq" id="WP_002527947.1">
    <property type="nucleotide sequence ID" value="NZ_AP024747.1"/>
</dbReference>
<dbReference type="PANTHER" id="PTHR23542:SF1">
    <property type="entry name" value="MAJOR FACILITATOR SUPERFAMILY (MFS) PROFILE DOMAIN-CONTAINING PROTEIN"/>
    <property type="match status" value="1"/>
</dbReference>
<feature type="transmembrane region" description="Helical" evidence="1">
    <location>
        <begin position="389"/>
        <end position="408"/>
    </location>
</feature>
<feature type="transmembrane region" description="Helical" evidence="1">
    <location>
        <begin position="82"/>
        <end position="100"/>
    </location>
</feature>
<dbReference type="GeneID" id="92881299"/>